<dbReference type="InterPro" id="IPR009526">
    <property type="entry name" value="DUF1146"/>
</dbReference>
<dbReference type="RefSeq" id="WP_268044253.1">
    <property type="nucleotide sequence ID" value="NZ_CP104064.1"/>
</dbReference>
<sequence>MTSMASNPAGHVSLMIGADGLIIIVFFFAGLIAAWWALAAVKWDKFVNQPLSPQATMLRFFLSLCGGLLAVLVAVLLLGAMQVVQGL</sequence>
<dbReference type="EMBL" id="CP104064">
    <property type="protein sequence ID" value="WAH36859.1"/>
    <property type="molecule type" value="Genomic_DNA"/>
</dbReference>
<name>A0ABY6Z1U3_9BACL</name>
<organism evidence="2 3">
    <name type="scientific">Alicyclobacillus dauci</name>
    <dbReference type="NCBI Taxonomy" id="1475485"/>
    <lineage>
        <taxon>Bacteria</taxon>
        <taxon>Bacillati</taxon>
        <taxon>Bacillota</taxon>
        <taxon>Bacilli</taxon>
        <taxon>Bacillales</taxon>
        <taxon>Alicyclobacillaceae</taxon>
        <taxon>Alicyclobacillus</taxon>
    </lineage>
</organism>
<keyword evidence="1" id="KW-1133">Transmembrane helix</keyword>
<feature type="transmembrane region" description="Helical" evidence="1">
    <location>
        <begin position="12"/>
        <end position="38"/>
    </location>
</feature>
<protein>
    <submittedName>
        <fullName evidence="2">DUF1146 family protein</fullName>
    </submittedName>
</protein>
<dbReference type="Pfam" id="PF06612">
    <property type="entry name" value="DUF1146"/>
    <property type="match status" value="1"/>
</dbReference>
<accession>A0ABY6Z1U3</accession>
<reference evidence="2" key="1">
    <citation type="submission" date="2022-08" db="EMBL/GenBank/DDBJ databases">
        <title>Alicyclobacillus dauci DSM2870, complete genome.</title>
        <authorList>
            <person name="Wang Q."/>
            <person name="Cai R."/>
            <person name="Wang Z."/>
        </authorList>
    </citation>
    <scope>NUCLEOTIDE SEQUENCE</scope>
    <source>
        <strain evidence="2">DSM 28700</strain>
    </source>
</reference>
<keyword evidence="1" id="KW-0472">Membrane</keyword>
<keyword evidence="1" id="KW-0812">Transmembrane</keyword>
<evidence type="ECO:0000313" key="2">
    <source>
        <dbReference type="EMBL" id="WAH36859.1"/>
    </source>
</evidence>
<evidence type="ECO:0000313" key="3">
    <source>
        <dbReference type="Proteomes" id="UP001164803"/>
    </source>
</evidence>
<dbReference type="Proteomes" id="UP001164803">
    <property type="component" value="Chromosome"/>
</dbReference>
<feature type="transmembrane region" description="Helical" evidence="1">
    <location>
        <begin position="58"/>
        <end position="81"/>
    </location>
</feature>
<gene>
    <name evidence="2" type="ORF">NZD86_22265</name>
</gene>
<evidence type="ECO:0000256" key="1">
    <source>
        <dbReference type="SAM" id="Phobius"/>
    </source>
</evidence>
<keyword evidence="3" id="KW-1185">Reference proteome</keyword>
<proteinExistence type="predicted"/>